<dbReference type="AlphaFoldDB" id="A0AAD4E8Q5"/>
<proteinExistence type="predicted"/>
<dbReference type="Proteomes" id="UP001195769">
    <property type="component" value="Unassembled WGS sequence"/>
</dbReference>
<dbReference type="RefSeq" id="XP_041226971.1">
    <property type="nucleotide sequence ID" value="XM_041376900.1"/>
</dbReference>
<protein>
    <submittedName>
        <fullName evidence="1">Uncharacterized protein</fullName>
    </submittedName>
</protein>
<accession>A0AAD4E8Q5</accession>
<evidence type="ECO:0000313" key="2">
    <source>
        <dbReference type="Proteomes" id="UP001195769"/>
    </source>
</evidence>
<reference evidence="1" key="1">
    <citation type="journal article" date="2020" name="New Phytol.">
        <title>Comparative genomics reveals dynamic genome evolution in host specialist ectomycorrhizal fungi.</title>
        <authorList>
            <person name="Lofgren L.A."/>
            <person name="Nguyen N.H."/>
            <person name="Vilgalys R."/>
            <person name="Ruytinx J."/>
            <person name="Liao H.L."/>
            <person name="Branco S."/>
            <person name="Kuo A."/>
            <person name="LaButti K."/>
            <person name="Lipzen A."/>
            <person name="Andreopoulos W."/>
            <person name="Pangilinan J."/>
            <person name="Riley R."/>
            <person name="Hundley H."/>
            <person name="Na H."/>
            <person name="Barry K."/>
            <person name="Grigoriev I.V."/>
            <person name="Stajich J.E."/>
            <person name="Kennedy P.G."/>
        </authorList>
    </citation>
    <scope>NUCLEOTIDE SEQUENCE</scope>
    <source>
        <strain evidence="1">FC203</strain>
    </source>
</reference>
<comment type="caution">
    <text evidence="1">The sequence shown here is derived from an EMBL/GenBank/DDBJ whole genome shotgun (WGS) entry which is preliminary data.</text>
</comment>
<evidence type="ECO:0000313" key="1">
    <source>
        <dbReference type="EMBL" id="KAG1901396.1"/>
    </source>
</evidence>
<dbReference type="EMBL" id="JABBWK010000022">
    <property type="protein sequence ID" value="KAG1901396.1"/>
    <property type="molecule type" value="Genomic_DNA"/>
</dbReference>
<keyword evidence="2" id="KW-1185">Reference proteome</keyword>
<dbReference type="GeneID" id="64671198"/>
<gene>
    <name evidence="1" type="ORF">F5891DRAFT_979565</name>
</gene>
<name>A0AAD4E8Q5_9AGAM</name>
<sequence length="152" mass="16920">MYLIGTHVSVSGNRTETLVCVGTRLYTLWARCETKIKTVAFDSMFFSAPKDDHKSLVELGISVFLPDTEISHLSCVTLSKKPTSRDRCLSSIVLYSLLTKFAVLVKLSSVHTTSVSQNRTIIWLSVLALGEQFNFGSDRSQTVLNREPKEAC</sequence>
<organism evidence="1 2">
    <name type="scientific">Suillus fuscotomentosus</name>
    <dbReference type="NCBI Taxonomy" id="1912939"/>
    <lineage>
        <taxon>Eukaryota</taxon>
        <taxon>Fungi</taxon>
        <taxon>Dikarya</taxon>
        <taxon>Basidiomycota</taxon>
        <taxon>Agaricomycotina</taxon>
        <taxon>Agaricomycetes</taxon>
        <taxon>Agaricomycetidae</taxon>
        <taxon>Boletales</taxon>
        <taxon>Suillineae</taxon>
        <taxon>Suillaceae</taxon>
        <taxon>Suillus</taxon>
    </lineage>
</organism>